<accession>A0A9X2PQV4</accession>
<evidence type="ECO:0000256" key="6">
    <source>
        <dbReference type="ARBA" id="ARBA00022884"/>
    </source>
</evidence>
<dbReference type="InterPro" id="IPR033671">
    <property type="entry name" value="TrmH"/>
</dbReference>
<evidence type="ECO:0000259" key="8">
    <source>
        <dbReference type="Pfam" id="PF00588"/>
    </source>
</evidence>
<dbReference type="EC" id="2.1.1.34" evidence="7"/>
<evidence type="ECO:0000256" key="4">
    <source>
        <dbReference type="ARBA" id="ARBA00022691"/>
    </source>
</evidence>
<dbReference type="SUPFAM" id="SSF75217">
    <property type="entry name" value="alpha/beta knot"/>
    <property type="match status" value="1"/>
</dbReference>
<keyword evidence="6 7" id="KW-0694">RNA-binding</keyword>
<dbReference type="GO" id="GO:0000049">
    <property type="term" value="F:tRNA binding"/>
    <property type="evidence" value="ECO:0007669"/>
    <property type="project" value="UniProtKB-UniRule"/>
</dbReference>
<dbReference type="CDD" id="cd18092">
    <property type="entry name" value="SpoU-like_TrmH"/>
    <property type="match status" value="1"/>
</dbReference>
<dbReference type="Gene3D" id="3.40.1280.10">
    <property type="match status" value="1"/>
</dbReference>
<comment type="catalytic activity">
    <reaction evidence="7">
        <text>guanosine(18) in tRNA + S-adenosyl-L-methionine = 2'-O-methylguanosine(18) in tRNA + S-adenosyl-L-homocysteine + H(+)</text>
        <dbReference type="Rhea" id="RHEA:20077"/>
        <dbReference type="Rhea" id="RHEA-COMP:10190"/>
        <dbReference type="Rhea" id="RHEA-COMP:10192"/>
        <dbReference type="ChEBI" id="CHEBI:15378"/>
        <dbReference type="ChEBI" id="CHEBI:57856"/>
        <dbReference type="ChEBI" id="CHEBI:59789"/>
        <dbReference type="ChEBI" id="CHEBI:74269"/>
        <dbReference type="ChEBI" id="CHEBI:74445"/>
        <dbReference type="EC" id="2.1.1.34"/>
    </reaction>
</comment>
<dbReference type="EMBL" id="JANTZM010000001">
    <property type="protein sequence ID" value="MCS4156253.1"/>
    <property type="molecule type" value="Genomic_DNA"/>
</dbReference>
<keyword evidence="3 7" id="KW-0808">Transferase</keyword>
<dbReference type="PANTHER" id="PTHR43453:SF1">
    <property type="entry name" value="TRNA_RRNA METHYLTRANSFERASE SPOU TYPE DOMAIN-CONTAINING PROTEIN"/>
    <property type="match status" value="1"/>
</dbReference>
<dbReference type="Proteomes" id="UP001155034">
    <property type="component" value="Unassembled WGS sequence"/>
</dbReference>
<evidence type="ECO:0000256" key="2">
    <source>
        <dbReference type="ARBA" id="ARBA00022603"/>
    </source>
</evidence>
<dbReference type="Proteomes" id="UP001155144">
    <property type="component" value="Unassembled WGS sequence"/>
</dbReference>
<dbReference type="PANTHER" id="PTHR43453">
    <property type="entry name" value="RRNA METHYLASE-LIKE"/>
    <property type="match status" value="1"/>
</dbReference>
<dbReference type="InterPro" id="IPR029026">
    <property type="entry name" value="tRNA_m1G_MTases_N"/>
</dbReference>
<gene>
    <name evidence="7" type="primary">trmH</name>
    <name evidence="11" type="ORF">GGP45_002412</name>
    <name evidence="9" type="ORF">GGP82_001526</name>
    <name evidence="12" type="ORF">GGP99_000184</name>
    <name evidence="10" type="ORF">GGQ01_002433</name>
</gene>
<dbReference type="GO" id="GO:0141100">
    <property type="term" value="F:tRNA (guanine(18)-2'-O)-methyltransferase activity"/>
    <property type="evidence" value="ECO:0007669"/>
    <property type="project" value="UniProtKB-UniRule"/>
</dbReference>
<dbReference type="HAMAP" id="MF_02060">
    <property type="entry name" value="tRNA_methyltr_TrmH"/>
    <property type="match status" value="1"/>
</dbReference>
<reference evidence="10" key="1">
    <citation type="submission" date="2022-08" db="EMBL/GenBank/DDBJ databases">
        <title>Genomic Encyclopedia of Type Strains, Phase V (KMG-V): Genome sequencing to study the core and pangenomes of soil and plant-associated prokaryotes.</title>
        <authorList>
            <person name="Whitman W."/>
        </authorList>
    </citation>
    <scope>NUCLEOTIDE SEQUENCE</scope>
    <source>
        <strain evidence="9">SP2016B</strain>
        <strain evidence="12">SP3002</strain>
        <strain evidence="10">SP3012</strain>
        <strain evidence="11">SP3026</strain>
    </source>
</reference>
<evidence type="ECO:0000256" key="3">
    <source>
        <dbReference type="ARBA" id="ARBA00022679"/>
    </source>
</evidence>
<comment type="caution">
    <text evidence="7">Lacks conserved residue(s) required for the propagation of feature annotation.</text>
</comment>
<evidence type="ECO:0000313" key="12">
    <source>
        <dbReference type="EMBL" id="MCS4156253.1"/>
    </source>
</evidence>
<evidence type="ECO:0000256" key="7">
    <source>
        <dbReference type="HAMAP-Rule" id="MF_02060"/>
    </source>
</evidence>
<name>A0A9X2PQV4_9BACT</name>
<keyword evidence="2 7" id="KW-0489">Methyltransferase</keyword>
<sequence length="258" mass="28549">MSHHDVDAEKEMNRLLAAGGTPPVQTDPFTIGDVRLSPERIVGLLRPHMRERRLDRIQTVVANRTRSVVPVVEGLVNTGNVSAVMRSAEALGHQDMHVVSGEHDRYKHSQRTAQGAQHWLDVWHWDAPTACATHLQDAGYRVVAMHLHADTVPIRDLDFTQPTALVFGNEDAGVTDTMLEASDAACEVPLPGFTESFNVSVAAAVALYHAQQDRLDRQGHHADLSDEARARLEARFCLRSVNNAEQIIERKLGDEGRP</sequence>
<feature type="domain" description="tRNA/rRNA methyltransferase SpoU type" evidence="8">
    <location>
        <begin position="71"/>
        <end position="208"/>
    </location>
</feature>
<evidence type="ECO:0000256" key="5">
    <source>
        <dbReference type="ARBA" id="ARBA00022694"/>
    </source>
</evidence>
<evidence type="ECO:0000313" key="13">
    <source>
        <dbReference type="Proteomes" id="UP001155040"/>
    </source>
</evidence>
<dbReference type="InterPro" id="IPR001537">
    <property type="entry name" value="SpoU_MeTrfase"/>
</dbReference>
<evidence type="ECO:0000313" key="11">
    <source>
        <dbReference type="EMBL" id="MCS4122054.1"/>
    </source>
</evidence>
<evidence type="ECO:0000256" key="1">
    <source>
        <dbReference type="ARBA" id="ARBA00022555"/>
    </source>
</evidence>
<comment type="function">
    <text evidence="7">Catalyzes the 2'-O methylation of guanosine at position 18 in tRNA.</text>
</comment>
<dbReference type="Pfam" id="PF00588">
    <property type="entry name" value="SpoU_methylase"/>
    <property type="match status" value="1"/>
</dbReference>
<dbReference type="Proteomes" id="UP001155110">
    <property type="component" value="Unassembled WGS sequence"/>
</dbReference>
<proteinExistence type="inferred from homology"/>
<dbReference type="AlphaFoldDB" id="A0A9X2PQV4"/>
<feature type="binding site" evidence="7">
    <location>
        <position position="188"/>
    </location>
    <ligand>
        <name>S-adenosyl-L-methionine</name>
        <dbReference type="ChEBI" id="CHEBI:59789"/>
    </ligand>
</feature>
<keyword evidence="1 7" id="KW-0820">tRNA-binding</keyword>
<keyword evidence="5 7" id="KW-0819">tRNA processing</keyword>
<dbReference type="EMBL" id="JANTYZ010000003">
    <property type="protein sequence ID" value="MCS3864977.1"/>
    <property type="molecule type" value="Genomic_DNA"/>
</dbReference>
<keyword evidence="4 7" id="KW-0949">S-adenosyl-L-methionine</keyword>
<comment type="similarity">
    <text evidence="7">Belongs to the class IV-like SAM-binding methyltransferase superfamily. RNA methyltransferase TrmH family.</text>
</comment>
<dbReference type="RefSeq" id="WP_013061476.1">
    <property type="nucleotide sequence ID" value="NZ_CALTSL010000004.1"/>
</dbReference>
<evidence type="ECO:0000313" key="9">
    <source>
        <dbReference type="EMBL" id="MCS3864977.1"/>
    </source>
</evidence>
<dbReference type="GO" id="GO:0002938">
    <property type="term" value="P:tRNA guanine ribose methylation"/>
    <property type="evidence" value="ECO:0007669"/>
    <property type="project" value="UniProtKB-UniRule"/>
</dbReference>
<comment type="caution">
    <text evidence="10">The sequence shown here is derived from an EMBL/GenBank/DDBJ whole genome shotgun (WGS) entry which is preliminary data.</text>
</comment>
<evidence type="ECO:0000313" key="10">
    <source>
        <dbReference type="EMBL" id="MCS4037353.1"/>
    </source>
</evidence>
<protein>
    <recommendedName>
        <fullName evidence="7">tRNA (guanosine(18)-2'-O)-methyltransferase</fullName>
        <ecNumber evidence="7">2.1.1.34</ecNumber>
    </recommendedName>
    <alternativeName>
        <fullName evidence="7">tRNA [Gm18] methyltransferase</fullName>
    </alternativeName>
</protein>
<dbReference type="InterPro" id="IPR029028">
    <property type="entry name" value="Alpha/beta_knot_MTases"/>
</dbReference>
<organism evidence="10 13">
    <name type="scientific">Salinibacter ruber</name>
    <dbReference type="NCBI Taxonomy" id="146919"/>
    <lineage>
        <taxon>Bacteria</taxon>
        <taxon>Pseudomonadati</taxon>
        <taxon>Rhodothermota</taxon>
        <taxon>Rhodothermia</taxon>
        <taxon>Rhodothermales</taxon>
        <taxon>Salinibacteraceae</taxon>
        <taxon>Salinibacter</taxon>
    </lineage>
</organism>
<dbReference type="EMBL" id="JANUBL010000004">
    <property type="protein sequence ID" value="MCS4122054.1"/>
    <property type="molecule type" value="Genomic_DNA"/>
</dbReference>
<dbReference type="EMBL" id="JANUBF010000017">
    <property type="protein sequence ID" value="MCS4037353.1"/>
    <property type="molecule type" value="Genomic_DNA"/>
</dbReference>
<dbReference type="Proteomes" id="UP001155040">
    <property type="component" value="Unassembled WGS sequence"/>
</dbReference>